<accession>A0A0C3C425</accession>
<protein>
    <recommendedName>
        <fullName evidence="3">Phosphoribulokinase/uridine kinase domain-containing protein</fullName>
    </recommendedName>
</protein>
<dbReference type="OrthoDB" id="6362633at2759"/>
<dbReference type="AlphaFoldDB" id="A0A0C3C425"/>
<evidence type="ECO:0000313" key="1">
    <source>
        <dbReference type="EMBL" id="KIM39039.1"/>
    </source>
</evidence>
<dbReference type="Gene3D" id="3.40.50.300">
    <property type="entry name" value="P-loop containing nucleotide triphosphate hydrolases"/>
    <property type="match status" value="1"/>
</dbReference>
<organism evidence="1 2">
    <name type="scientific">Hebeloma cylindrosporum</name>
    <dbReference type="NCBI Taxonomy" id="76867"/>
    <lineage>
        <taxon>Eukaryota</taxon>
        <taxon>Fungi</taxon>
        <taxon>Dikarya</taxon>
        <taxon>Basidiomycota</taxon>
        <taxon>Agaricomycotina</taxon>
        <taxon>Agaricomycetes</taxon>
        <taxon>Agaricomycetidae</taxon>
        <taxon>Agaricales</taxon>
        <taxon>Agaricineae</taxon>
        <taxon>Hymenogastraceae</taxon>
        <taxon>Hebeloma</taxon>
    </lineage>
</organism>
<dbReference type="EMBL" id="KN831787">
    <property type="protein sequence ID" value="KIM39039.1"/>
    <property type="molecule type" value="Genomic_DNA"/>
</dbReference>
<evidence type="ECO:0000313" key="2">
    <source>
        <dbReference type="Proteomes" id="UP000053424"/>
    </source>
</evidence>
<evidence type="ECO:0008006" key="3">
    <source>
        <dbReference type="Google" id="ProtNLM"/>
    </source>
</evidence>
<keyword evidence="2" id="KW-1185">Reference proteome</keyword>
<gene>
    <name evidence="1" type="ORF">M413DRAFT_447399</name>
</gene>
<proteinExistence type="predicted"/>
<reference evidence="2" key="2">
    <citation type="submission" date="2015-01" db="EMBL/GenBank/DDBJ databases">
        <title>Evolutionary Origins and Diversification of the Mycorrhizal Mutualists.</title>
        <authorList>
            <consortium name="DOE Joint Genome Institute"/>
            <consortium name="Mycorrhizal Genomics Consortium"/>
            <person name="Kohler A."/>
            <person name="Kuo A."/>
            <person name="Nagy L.G."/>
            <person name="Floudas D."/>
            <person name="Copeland A."/>
            <person name="Barry K.W."/>
            <person name="Cichocki N."/>
            <person name="Veneault-Fourrey C."/>
            <person name="LaButti K."/>
            <person name="Lindquist E.A."/>
            <person name="Lipzen A."/>
            <person name="Lundell T."/>
            <person name="Morin E."/>
            <person name="Murat C."/>
            <person name="Riley R."/>
            <person name="Ohm R."/>
            <person name="Sun H."/>
            <person name="Tunlid A."/>
            <person name="Henrissat B."/>
            <person name="Grigoriev I.V."/>
            <person name="Hibbett D.S."/>
            <person name="Martin F."/>
        </authorList>
    </citation>
    <scope>NUCLEOTIDE SEQUENCE [LARGE SCALE GENOMIC DNA]</scope>
    <source>
        <strain evidence="2">h7</strain>
    </source>
</reference>
<name>A0A0C3C425_HEBCY</name>
<dbReference type="PANTHER" id="PTHR10285">
    <property type="entry name" value="URIDINE KINASE"/>
    <property type="match status" value="1"/>
</dbReference>
<sequence>MNRDIEDLAQYLVDKFDHTATPHRILVGIAGIPASGKTTLAHLLTERINLVLNDRFLSGDARQISSAVEAGRNSHDAVQSASDVRVNSPHDEAILVGLDGWHLSRAQLDVFPEPQVAHDRRGSHWTFDGAGYVSFVRQLRDTSFITNGKIITAPSFDHALKDPTPNAVSIHPHHRIVIIEGLYVFLAIHPWSEGGLLLDERWFIQVDPKEARRRLVGRHVSTGVAKDMAEANWRADENDIPNGQFIIANMLEATRVIQSKTIPALSHPNSLDEAPVKIPEA</sequence>
<dbReference type="InterPro" id="IPR027417">
    <property type="entry name" value="P-loop_NTPase"/>
</dbReference>
<dbReference type="Proteomes" id="UP000053424">
    <property type="component" value="Unassembled WGS sequence"/>
</dbReference>
<dbReference type="STRING" id="686832.A0A0C3C425"/>
<dbReference type="HOGENOM" id="CLU_067202_1_1_1"/>
<dbReference type="SUPFAM" id="SSF52540">
    <property type="entry name" value="P-loop containing nucleoside triphosphate hydrolases"/>
    <property type="match status" value="1"/>
</dbReference>
<reference evidence="1 2" key="1">
    <citation type="submission" date="2014-04" db="EMBL/GenBank/DDBJ databases">
        <authorList>
            <consortium name="DOE Joint Genome Institute"/>
            <person name="Kuo A."/>
            <person name="Gay G."/>
            <person name="Dore J."/>
            <person name="Kohler A."/>
            <person name="Nagy L.G."/>
            <person name="Floudas D."/>
            <person name="Copeland A."/>
            <person name="Barry K.W."/>
            <person name="Cichocki N."/>
            <person name="Veneault-Fourrey C."/>
            <person name="LaButti K."/>
            <person name="Lindquist E.A."/>
            <person name="Lipzen A."/>
            <person name="Lundell T."/>
            <person name="Morin E."/>
            <person name="Murat C."/>
            <person name="Sun H."/>
            <person name="Tunlid A."/>
            <person name="Henrissat B."/>
            <person name="Grigoriev I.V."/>
            <person name="Hibbett D.S."/>
            <person name="Martin F."/>
            <person name="Nordberg H.P."/>
            <person name="Cantor M.N."/>
            <person name="Hua S.X."/>
        </authorList>
    </citation>
    <scope>NUCLEOTIDE SEQUENCE [LARGE SCALE GENOMIC DNA]</scope>
    <source>
        <strain evidence="2">h7</strain>
    </source>
</reference>